<keyword evidence="7 8" id="KW-0998">Cell outer membrane</keyword>
<dbReference type="RefSeq" id="WP_146784676.1">
    <property type="nucleotide sequence ID" value="NZ_CP042434.1"/>
</dbReference>
<dbReference type="EMBL" id="CP042434">
    <property type="protein sequence ID" value="QEC73050.1"/>
    <property type="molecule type" value="Genomic_DNA"/>
</dbReference>
<keyword evidence="13" id="KW-1185">Reference proteome</keyword>
<keyword evidence="4 8" id="KW-0812">Transmembrane</keyword>
<evidence type="ECO:0000313" key="12">
    <source>
        <dbReference type="EMBL" id="QEC73050.1"/>
    </source>
</evidence>
<dbReference type="InterPro" id="IPR037066">
    <property type="entry name" value="Plug_dom_sf"/>
</dbReference>
<reference evidence="12 13" key="1">
    <citation type="journal article" date="2017" name="Int. J. Syst. Evol. Microbiol.">
        <title>Arachidicoccus ginsenosidivorans sp. nov., with ginsenoside-converting activity isolated from ginseng cultivating soil.</title>
        <authorList>
            <person name="Siddiqi M.Z."/>
            <person name="Aslam Z."/>
            <person name="Im W.T."/>
        </authorList>
    </citation>
    <scope>NUCLEOTIDE SEQUENCE [LARGE SCALE GENOMIC DNA]</scope>
    <source>
        <strain evidence="12 13">Gsoil 809</strain>
    </source>
</reference>
<evidence type="ECO:0000256" key="1">
    <source>
        <dbReference type="ARBA" id="ARBA00004571"/>
    </source>
</evidence>
<dbReference type="KEGG" id="agi:FSB73_16560"/>
<comment type="similarity">
    <text evidence="8 9">Belongs to the TonB-dependent receptor family.</text>
</comment>
<dbReference type="Proteomes" id="UP000321291">
    <property type="component" value="Chromosome"/>
</dbReference>
<dbReference type="SUPFAM" id="SSF56935">
    <property type="entry name" value="Porins"/>
    <property type="match status" value="1"/>
</dbReference>
<feature type="domain" description="TonB-dependent receptor-like beta-barrel" evidence="10">
    <location>
        <begin position="426"/>
        <end position="932"/>
    </location>
</feature>
<dbReference type="NCBIfam" id="TIGR04057">
    <property type="entry name" value="SusC_RagA_signa"/>
    <property type="match status" value="1"/>
</dbReference>
<feature type="domain" description="TonB-dependent receptor plug" evidence="11">
    <location>
        <begin position="109"/>
        <end position="214"/>
    </location>
</feature>
<dbReference type="NCBIfam" id="TIGR04056">
    <property type="entry name" value="OMP_RagA_SusC"/>
    <property type="match status" value="1"/>
</dbReference>
<name>A0A5B8VNG5_9BACT</name>
<keyword evidence="6 8" id="KW-0472">Membrane</keyword>
<dbReference type="Pfam" id="PF07715">
    <property type="entry name" value="Plug"/>
    <property type="match status" value="1"/>
</dbReference>
<evidence type="ECO:0000256" key="4">
    <source>
        <dbReference type="ARBA" id="ARBA00022692"/>
    </source>
</evidence>
<evidence type="ECO:0000256" key="3">
    <source>
        <dbReference type="ARBA" id="ARBA00022452"/>
    </source>
</evidence>
<keyword evidence="2 8" id="KW-0813">Transport</keyword>
<dbReference type="InterPro" id="IPR000531">
    <property type="entry name" value="Beta-barrel_TonB"/>
</dbReference>
<evidence type="ECO:0000256" key="7">
    <source>
        <dbReference type="ARBA" id="ARBA00023237"/>
    </source>
</evidence>
<evidence type="ECO:0000259" key="10">
    <source>
        <dbReference type="Pfam" id="PF00593"/>
    </source>
</evidence>
<accession>A0A5B8VNG5</accession>
<dbReference type="Gene3D" id="2.60.40.1120">
    <property type="entry name" value="Carboxypeptidase-like, regulatory domain"/>
    <property type="match status" value="1"/>
</dbReference>
<dbReference type="PROSITE" id="PS52016">
    <property type="entry name" value="TONB_DEPENDENT_REC_3"/>
    <property type="match status" value="1"/>
</dbReference>
<dbReference type="InterPro" id="IPR023997">
    <property type="entry name" value="TonB-dep_OMP_SusC/RagA_CS"/>
</dbReference>
<dbReference type="InterPro" id="IPR008969">
    <property type="entry name" value="CarboxyPept-like_regulatory"/>
</dbReference>
<dbReference type="InterPro" id="IPR039426">
    <property type="entry name" value="TonB-dep_rcpt-like"/>
</dbReference>
<gene>
    <name evidence="12" type="ORF">FSB73_16560</name>
</gene>
<protein>
    <submittedName>
        <fullName evidence="12">SusC/RagA family TonB-linked outer membrane protein</fullName>
    </submittedName>
</protein>
<dbReference type="InterPro" id="IPR036942">
    <property type="entry name" value="Beta-barrel_TonB_sf"/>
</dbReference>
<evidence type="ECO:0000313" key="13">
    <source>
        <dbReference type="Proteomes" id="UP000321291"/>
    </source>
</evidence>
<dbReference type="InterPro" id="IPR012910">
    <property type="entry name" value="Plug_dom"/>
</dbReference>
<dbReference type="Pfam" id="PF13715">
    <property type="entry name" value="CarbopepD_reg_2"/>
    <property type="match status" value="1"/>
</dbReference>
<dbReference type="GO" id="GO:0009279">
    <property type="term" value="C:cell outer membrane"/>
    <property type="evidence" value="ECO:0007669"/>
    <property type="project" value="UniProtKB-SubCell"/>
</dbReference>
<evidence type="ECO:0000256" key="9">
    <source>
        <dbReference type="RuleBase" id="RU003357"/>
    </source>
</evidence>
<dbReference type="OrthoDB" id="9768177at2"/>
<keyword evidence="5 9" id="KW-0798">TonB box</keyword>
<dbReference type="Gene3D" id="2.170.130.10">
    <property type="entry name" value="TonB-dependent receptor, plug domain"/>
    <property type="match status" value="1"/>
</dbReference>
<evidence type="ECO:0000256" key="2">
    <source>
        <dbReference type="ARBA" id="ARBA00022448"/>
    </source>
</evidence>
<evidence type="ECO:0000256" key="5">
    <source>
        <dbReference type="ARBA" id="ARBA00023077"/>
    </source>
</evidence>
<organism evidence="12 13">
    <name type="scientific">Arachidicoccus ginsenosidivorans</name>
    <dbReference type="NCBI Taxonomy" id="496057"/>
    <lineage>
        <taxon>Bacteria</taxon>
        <taxon>Pseudomonadati</taxon>
        <taxon>Bacteroidota</taxon>
        <taxon>Chitinophagia</taxon>
        <taxon>Chitinophagales</taxon>
        <taxon>Chitinophagaceae</taxon>
        <taxon>Arachidicoccus</taxon>
    </lineage>
</organism>
<proteinExistence type="inferred from homology"/>
<keyword evidence="3 8" id="KW-1134">Transmembrane beta strand</keyword>
<evidence type="ECO:0000256" key="8">
    <source>
        <dbReference type="PROSITE-ProRule" id="PRU01360"/>
    </source>
</evidence>
<dbReference type="Gene3D" id="2.40.170.20">
    <property type="entry name" value="TonB-dependent receptor, beta-barrel domain"/>
    <property type="match status" value="1"/>
</dbReference>
<dbReference type="Pfam" id="PF00593">
    <property type="entry name" value="TonB_dep_Rec_b-barrel"/>
    <property type="match status" value="1"/>
</dbReference>
<evidence type="ECO:0000259" key="11">
    <source>
        <dbReference type="Pfam" id="PF07715"/>
    </source>
</evidence>
<dbReference type="InterPro" id="IPR023996">
    <property type="entry name" value="TonB-dep_OMP_SusC/RagA"/>
</dbReference>
<dbReference type="AlphaFoldDB" id="A0A5B8VNG5"/>
<dbReference type="SUPFAM" id="SSF49464">
    <property type="entry name" value="Carboxypeptidase regulatory domain-like"/>
    <property type="match status" value="1"/>
</dbReference>
<sequence length="1096" mass="119344">MWLFIILSCPLLLFSQTKSIHGYVLSAADRQPLSGASISAVGSTHGVFSGPDGSFVIQAAVKAQLTIGFTGYESQTITVGTSDTLTVLLKQQESRLNDIIVVGYGTQKRKDLTSSIATLDNQTLASAPRANIGSALQGSVPGLQVVNVSGTPGASPKIILRGGASISAPGDPLVVIDGIIRSYNDIAAEDIASVTILKDASATAIYGARANNGVILITTKQGKAGHSRLTYKYTAGYNQNGGDYQYLNAHDYIYYNRLGNLNSGRTLAQVNQSRGYGLLTDAANLASFDIQLLSDDNRYLLTKGWQKMADPYNADGQGRNDSIIYKDHSGEVKNLVFRNTHTQDHYVSAMGGNDKGKYFASFDYYNEDGIIVGSSYKRFTGTINGSYKIKPNVEITTGVNLSTAGQYGIATSDANVIYRTMALWPTFNPWLDSAHTQPNPGVGVSDGNPLYWLGKTQRTNTNNKITANGSIKWDIVPHLYVKGTGSIYYNDIANQSYQFPTSNYTDLFAGKLSSYTRDAYNTNNRAFQQQYNATINYNNTFGGLHDISVMAGAEYYGLKNYSLYVHGQNAPTDDITTANASTLFPADGSNGSSQTQFAIVSTFGRLQYSYDNRYLFAAVFRSDAVSSLAPENRVGYFPGFSGGWNIQNEKFYKNAAISNVITTLKPRISYGVNGNIAGLGYYEVQGVYASQGNYNGSAGFLNTGVVNTNLQWEKSATTDIGLDAGFLAGKITFTFDYYNRVTSNLLTNLSLPSYTGYSSFRTNLGTLQNRGLEFSVQANIINDPDGFSWTMSANASYDKNKILKLPYNGNENNRQGGLQIWDPKTNSAIWVGGYQEGKSIGDVYAFKQVGIFKDEAEVAALANTRYDAVAQISGPGITGGSGKITAGDVNWLDVDGNDTINSLDQVYMGNIFPKWTGGFSTNLSYKNLSLYARFDFATNYIIYNDLMARTLGNYQGTFNYIDLQKQSWSPDNENTDIPKVYYADQVSAPAGKKNYTRINNAATNLNSNNSNLYEPGGYLACREITLSYNFSKQLLERTRLLSEARLYISCNNLFYLSGFSGPSPEPPTNASGTITGVYVGAYPIPRSLIIGAQISF</sequence>
<comment type="subcellular location">
    <subcellularLocation>
        <location evidence="1 8">Cell outer membrane</location>
        <topology evidence="1 8">Multi-pass membrane protein</topology>
    </subcellularLocation>
</comment>
<evidence type="ECO:0000256" key="6">
    <source>
        <dbReference type="ARBA" id="ARBA00023136"/>
    </source>
</evidence>